<dbReference type="PROSITE" id="PS50109">
    <property type="entry name" value="HIS_KIN"/>
    <property type="match status" value="1"/>
</dbReference>
<dbReference type="InterPro" id="IPR019734">
    <property type="entry name" value="TPR_rpt"/>
</dbReference>
<dbReference type="InterPro" id="IPR005467">
    <property type="entry name" value="His_kinase_dom"/>
</dbReference>
<accession>A0A085ZL24</accession>
<evidence type="ECO:0000256" key="5">
    <source>
        <dbReference type="ARBA" id="ARBA00023012"/>
    </source>
</evidence>
<keyword evidence="3" id="KW-0808">Transferase</keyword>
<dbReference type="Gene3D" id="1.25.40.10">
    <property type="entry name" value="Tetratricopeptide repeat domain"/>
    <property type="match status" value="1"/>
</dbReference>
<evidence type="ECO:0000259" key="7">
    <source>
        <dbReference type="PROSITE" id="PS50109"/>
    </source>
</evidence>
<dbReference type="SUPFAM" id="SSF55874">
    <property type="entry name" value="ATPase domain of HSP90 chaperone/DNA topoisomerase II/histidine kinase"/>
    <property type="match status" value="1"/>
</dbReference>
<dbReference type="InterPro" id="IPR036890">
    <property type="entry name" value="HATPase_C_sf"/>
</dbReference>
<dbReference type="Pfam" id="PF13424">
    <property type="entry name" value="TPR_12"/>
    <property type="match status" value="1"/>
</dbReference>
<dbReference type="OrthoDB" id="9781208at2"/>
<evidence type="ECO:0000256" key="3">
    <source>
        <dbReference type="ARBA" id="ARBA00022679"/>
    </source>
</evidence>
<dbReference type="InterPro" id="IPR011990">
    <property type="entry name" value="TPR-like_helical_dom_sf"/>
</dbReference>
<keyword evidence="6" id="KW-1133">Transmembrane helix</keyword>
<dbReference type="InterPro" id="IPR003594">
    <property type="entry name" value="HATPase_dom"/>
</dbReference>
<evidence type="ECO:0000256" key="2">
    <source>
        <dbReference type="ARBA" id="ARBA00012438"/>
    </source>
</evidence>
<dbReference type="SMART" id="SM00028">
    <property type="entry name" value="TPR"/>
    <property type="match status" value="3"/>
</dbReference>
<dbReference type="InterPro" id="IPR050736">
    <property type="entry name" value="Sensor_HK_Regulatory"/>
</dbReference>
<keyword evidence="9" id="KW-1185">Reference proteome</keyword>
<dbReference type="GO" id="GO:0000155">
    <property type="term" value="F:phosphorelay sensor kinase activity"/>
    <property type="evidence" value="ECO:0007669"/>
    <property type="project" value="InterPro"/>
</dbReference>
<evidence type="ECO:0000256" key="6">
    <source>
        <dbReference type="SAM" id="Phobius"/>
    </source>
</evidence>
<dbReference type="AlphaFoldDB" id="A0A085ZL24"/>
<name>A0A085ZL24_9FLAO</name>
<dbReference type="SMART" id="SM00387">
    <property type="entry name" value="HATPase_c"/>
    <property type="match status" value="1"/>
</dbReference>
<feature type="transmembrane region" description="Helical" evidence="6">
    <location>
        <begin position="309"/>
        <end position="328"/>
    </location>
</feature>
<dbReference type="eggNOG" id="COG0457">
    <property type="taxonomic scope" value="Bacteria"/>
</dbReference>
<sequence length="577" mass="66552">MIKTKIGVILLLFFIPLFLFSQKHVQFDSLFNKQIKTKSEKFKEDLNFKKAHLFFVEKNWDSTLVYSGKQLNNAPNNELREYSLYFRGVSFKNKKLFKEAEKELNKISSDFEFYYKVRIKLGEIAVEQKQYNKALQYFQGILKETDKAVYDLKKSVILHNIGLCYLHLTKFDKAEEYLFRSADLQKAEKDTLLLIGSYMDIATLYYEQYKDQLAIPYFEKAYNLSKNVKSFELKQNSTMNMAVIEENRKNFAAALAYRKEYETWKDSLNDQNKVWAIADLEKKFAVKEKQKEVNILEAENKLKAAERNGFIISSVLLLLLLGGGIYLYKQKNKTSKIILEQKNELDILNAAKDKMFSIVSHDLRSSVNALKRSNTKLLENLESKNFAALDALLHQNSAITNETYNLLENLLNWALVQTKQVYFHQESLHLHSIVEQVQYNYTALAANKNISLENSVSIDEYVYADLDSLKIIIRNLIDNAIKFTNPNGFISIYSRHSDNENCCLVIEDSGIGMNALIRNSILNPAAIVSKKDKDEFVGTALGLQLCKSLIIKNEGQLEIESEENKGTKMIIILPQAK</sequence>
<proteinExistence type="predicted"/>
<dbReference type="Gene3D" id="3.30.565.10">
    <property type="entry name" value="Histidine kinase-like ATPase, C-terminal domain"/>
    <property type="match status" value="1"/>
</dbReference>
<keyword evidence="4 8" id="KW-0418">Kinase</keyword>
<evidence type="ECO:0000256" key="4">
    <source>
        <dbReference type="ARBA" id="ARBA00022777"/>
    </source>
</evidence>
<dbReference type="EC" id="2.7.13.3" evidence="2"/>
<dbReference type="Pfam" id="PF02518">
    <property type="entry name" value="HATPase_c"/>
    <property type="match status" value="1"/>
</dbReference>
<dbReference type="SUPFAM" id="SSF47384">
    <property type="entry name" value="Homodimeric domain of signal transducing histidine kinase"/>
    <property type="match status" value="1"/>
</dbReference>
<keyword evidence="5" id="KW-0902">Two-component regulatory system</keyword>
<dbReference type="PANTHER" id="PTHR43711:SF1">
    <property type="entry name" value="HISTIDINE KINASE 1"/>
    <property type="match status" value="1"/>
</dbReference>
<keyword evidence="6" id="KW-0812">Transmembrane</keyword>
<dbReference type="EMBL" id="JPRL01000001">
    <property type="protein sequence ID" value="KFF05138.1"/>
    <property type="molecule type" value="Genomic_DNA"/>
</dbReference>
<keyword evidence="6" id="KW-0472">Membrane</keyword>
<organism evidence="8 9">
    <name type="scientific">Flavobacterium reichenbachii</name>
    <dbReference type="NCBI Taxonomy" id="362418"/>
    <lineage>
        <taxon>Bacteria</taxon>
        <taxon>Pseudomonadati</taxon>
        <taxon>Bacteroidota</taxon>
        <taxon>Flavobacteriia</taxon>
        <taxon>Flavobacteriales</taxon>
        <taxon>Flavobacteriaceae</taxon>
        <taxon>Flavobacterium</taxon>
    </lineage>
</organism>
<dbReference type="eggNOG" id="COG5002">
    <property type="taxonomic scope" value="Bacteria"/>
</dbReference>
<protein>
    <recommendedName>
        <fullName evidence="2">histidine kinase</fullName>
        <ecNumber evidence="2">2.7.13.3</ecNumber>
    </recommendedName>
</protein>
<dbReference type="InterPro" id="IPR004358">
    <property type="entry name" value="Sig_transdc_His_kin-like_C"/>
</dbReference>
<comment type="caution">
    <text evidence="8">The sequence shown here is derived from an EMBL/GenBank/DDBJ whole genome shotgun (WGS) entry which is preliminary data.</text>
</comment>
<evidence type="ECO:0000313" key="8">
    <source>
        <dbReference type="EMBL" id="KFF05138.1"/>
    </source>
</evidence>
<dbReference type="PRINTS" id="PR00344">
    <property type="entry name" value="BCTRLSENSOR"/>
</dbReference>
<dbReference type="PANTHER" id="PTHR43711">
    <property type="entry name" value="TWO-COMPONENT HISTIDINE KINASE"/>
    <property type="match status" value="1"/>
</dbReference>
<dbReference type="Proteomes" id="UP000028715">
    <property type="component" value="Unassembled WGS sequence"/>
</dbReference>
<feature type="domain" description="Histidine kinase" evidence="7">
    <location>
        <begin position="358"/>
        <end position="577"/>
    </location>
</feature>
<comment type="catalytic activity">
    <reaction evidence="1">
        <text>ATP + protein L-histidine = ADP + protein N-phospho-L-histidine.</text>
        <dbReference type="EC" id="2.7.13.3"/>
    </reaction>
</comment>
<reference evidence="8 9" key="1">
    <citation type="submission" date="2014-07" db="EMBL/GenBank/DDBJ databases">
        <title>Genome of Flavobacterium reichenbachii LMG 25512.</title>
        <authorList>
            <person name="Stropko S.J."/>
            <person name="Pipes S.E."/>
            <person name="Newman J.D."/>
        </authorList>
    </citation>
    <scope>NUCLEOTIDE SEQUENCE [LARGE SCALE GENOMIC DNA]</scope>
    <source>
        <strain evidence="8 9">LMG 25512</strain>
    </source>
</reference>
<evidence type="ECO:0000313" key="9">
    <source>
        <dbReference type="Proteomes" id="UP000028715"/>
    </source>
</evidence>
<gene>
    <name evidence="8" type="ORF">IW19_06150</name>
</gene>
<dbReference type="InterPro" id="IPR036097">
    <property type="entry name" value="HisK_dim/P_sf"/>
</dbReference>
<dbReference type="SUPFAM" id="SSF48452">
    <property type="entry name" value="TPR-like"/>
    <property type="match status" value="1"/>
</dbReference>
<dbReference type="STRING" id="362418.IW19_06150"/>
<evidence type="ECO:0000256" key="1">
    <source>
        <dbReference type="ARBA" id="ARBA00000085"/>
    </source>
</evidence>
<dbReference type="CDD" id="cd00075">
    <property type="entry name" value="HATPase"/>
    <property type="match status" value="1"/>
</dbReference>